<dbReference type="PANTHER" id="PTHR12448:SF0">
    <property type="entry name" value="ATP SYNTHASE SUBUNIT EPSILON, MITOCHONDRIAL"/>
    <property type="match status" value="1"/>
</dbReference>
<dbReference type="InterPro" id="IPR036742">
    <property type="entry name" value="ATP_synth_F1_esu_sf_mt"/>
</dbReference>
<reference evidence="2" key="2">
    <citation type="submission" date="2022-06" db="UniProtKB">
        <authorList>
            <consortium name="EnsemblMetazoa"/>
        </authorList>
    </citation>
    <scope>IDENTIFICATION</scope>
    <source>
        <strain evidence="2">PS312</strain>
    </source>
</reference>
<dbReference type="GO" id="GO:0045259">
    <property type="term" value="C:proton-transporting ATP synthase complex"/>
    <property type="evidence" value="ECO:0007669"/>
    <property type="project" value="InterPro"/>
</dbReference>
<comment type="similarity">
    <text evidence="1">Belongs to the eukaryotic ATPase epsilon family.</text>
</comment>
<evidence type="ECO:0000256" key="1">
    <source>
        <dbReference type="ARBA" id="ARBA00009502"/>
    </source>
</evidence>
<accession>A0A8R1Z7R9</accession>
<dbReference type="Proteomes" id="UP000005239">
    <property type="component" value="Unassembled WGS sequence"/>
</dbReference>
<dbReference type="Gene3D" id="1.10.1620.20">
    <property type="entry name" value="ATP synthase, F1 complex, epsilon subunit superfamily, mitochondrial"/>
    <property type="match status" value="1"/>
</dbReference>
<sequence length="60" mass="6670">LSSHQSIMVGWRSVGINYVRYSQLAAQVVRKSVKGEAVTKKAPATVKITKWEDGKPIKKD</sequence>
<dbReference type="PANTHER" id="PTHR12448">
    <property type="entry name" value="ATP SYNTHASE EPSILON CHAIN, MITOCHONDRIAL"/>
    <property type="match status" value="1"/>
</dbReference>
<dbReference type="GO" id="GO:0046933">
    <property type="term" value="F:proton-transporting ATP synthase activity, rotational mechanism"/>
    <property type="evidence" value="ECO:0007669"/>
    <property type="project" value="InterPro"/>
</dbReference>
<dbReference type="Pfam" id="PF04627">
    <property type="entry name" value="ATP-synt_Eps"/>
    <property type="match status" value="1"/>
</dbReference>
<dbReference type="SUPFAM" id="SSF48690">
    <property type="entry name" value="Epsilon subunit of mitochondrial F1F0-ATP synthase"/>
    <property type="match status" value="1"/>
</dbReference>
<gene>
    <name evidence="2" type="primary">WBGene00304319</name>
</gene>
<evidence type="ECO:0008006" key="4">
    <source>
        <dbReference type="Google" id="ProtNLM"/>
    </source>
</evidence>
<evidence type="ECO:0000313" key="3">
    <source>
        <dbReference type="Proteomes" id="UP000005239"/>
    </source>
</evidence>
<protein>
    <recommendedName>
        <fullName evidence="4">ATP synthase subunit epsilon, mitochondrial</fullName>
    </recommendedName>
</protein>
<dbReference type="CDD" id="cd12153">
    <property type="entry name" value="F1-ATPase_epsilon"/>
    <property type="match status" value="1"/>
</dbReference>
<dbReference type="EnsemblMetazoa" id="PPA46540.1">
    <property type="protein sequence ID" value="PPA46540.1"/>
    <property type="gene ID" value="WBGene00304319"/>
</dbReference>
<dbReference type="OrthoDB" id="269124at2759"/>
<dbReference type="InterPro" id="IPR006721">
    <property type="entry name" value="ATP_synth_F1_esu_mt"/>
</dbReference>
<reference evidence="3" key="1">
    <citation type="journal article" date="2008" name="Nat. Genet.">
        <title>The Pristionchus pacificus genome provides a unique perspective on nematode lifestyle and parasitism.</title>
        <authorList>
            <person name="Dieterich C."/>
            <person name="Clifton S.W."/>
            <person name="Schuster L.N."/>
            <person name="Chinwalla A."/>
            <person name="Delehaunty K."/>
            <person name="Dinkelacker I."/>
            <person name="Fulton L."/>
            <person name="Fulton R."/>
            <person name="Godfrey J."/>
            <person name="Minx P."/>
            <person name="Mitreva M."/>
            <person name="Roeseler W."/>
            <person name="Tian H."/>
            <person name="Witte H."/>
            <person name="Yang S.P."/>
            <person name="Wilson R.K."/>
            <person name="Sommer R.J."/>
        </authorList>
    </citation>
    <scope>NUCLEOTIDE SEQUENCE [LARGE SCALE GENOMIC DNA]</scope>
    <source>
        <strain evidence="3">PS312</strain>
    </source>
</reference>
<dbReference type="AlphaFoldDB" id="A0A8R1Z7R9"/>
<dbReference type="GO" id="GO:0005743">
    <property type="term" value="C:mitochondrial inner membrane"/>
    <property type="evidence" value="ECO:0007669"/>
    <property type="project" value="InterPro"/>
</dbReference>
<name>A0A8R1Z7R9_PRIPA</name>
<organism evidence="2 3">
    <name type="scientific">Pristionchus pacificus</name>
    <name type="common">Parasitic nematode worm</name>
    <dbReference type="NCBI Taxonomy" id="54126"/>
    <lineage>
        <taxon>Eukaryota</taxon>
        <taxon>Metazoa</taxon>
        <taxon>Ecdysozoa</taxon>
        <taxon>Nematoda</taxon>
        <taxon>Chromadorea</taxon>
        <taxon>Rhabditida</taxon>
        <taxon>Rhabditina</taxon>
        <taxon>Diplogasteromorpha</taxon>
        <taxon>Diplogasteroidea</taxon>
        <taxon>Neodiplogasteridae</taxon>
        <taxon>Pristionchus</taxon>
    </lineage>
</organism>
<proteinExistence type="inferred from homology"/>
<evidence type="ECO:0000313" key="2">
    <source>
        <dbReference type="EnsemblMetazoa" id="PPA46540.1"/>
    </source>
</evidence>
<keyword evidence="3" id="KW-1185">Reference proteome</keyword>